<name>A0A643FTX5_9BURK</name>
<dbReference type="AlphaFoldDB" id="A0A643FTX5"/>
<evidence type="ECO:0000313" key="2">
    <source>
        <dbReference type="Proteomes" id="UP000397656"/>
    </source>
</evidence>
<dbReference type="Proteomes" id="UP000397656">
    <property type="component" value="Chromosome 2"/>
</dbReference>
<sequence length="102" mass="11495">MLWTMAYRAGRVGSGRVGSDDEEGGGGHLYQILACTPARITREYGQAGAIWGRHMLIVFEFDPERIKSEITRYVNGCTGKDFSEMAQKVPRIGAWEFEDYQT</sequence>
<organism evidence="1 2">
    <name type="scientific">Cupriavidus basilensis</name>
    <dbReference type="NCBI Taxonomy" id="68895"/>
    <lineage>
        <taxon>Bacteria</taxon>
        <taxon>Pseudomonadati</taxon>
        <taxon>Pseudomonadota</taxon>
        <taxon>Betaproteobacteria</taxon>
        <taxon>Burkholderiales</taxon>
        <taxon>Burkholderiaceae</taxon>
        <taxon>Cupriavidus</taxon>
    </lineage>
</organism>
<reference evidence="1 2" key="1">
    <citation type="submission" date="2020-10" db="EMBL/GenBank/DDBJ databases">
        <title>Complete genome sequence of Cupriavidus basilensis CCUG 49340T.</title>
        <authorList>
            <person name="Salva-Serra F."/>
            <person name="Donoso R.A."/>
            <person name="Cho K.H."/>
            <person name="Yoo J.A."/>
            <person name="Lee K."/>
            <person name="Yoon S.-H."/>
            <person name="Perez-Pantoja D."/>
            <person name="Moore E.R.B."/>
        </authorList>
    </citation>
    <scope>NUCLEOTIDE SEQUENCE [LARGE SCALE GENOMIC DNA]</scope>
    <source>
        <strain evidence="2">CCUG 49340</strain>
    </source>
</reference>
<gene>
    <name evidence="1" type="ORF">F7R26_021630</name>
</gene>
<dbReference type="Pfam" id="PF15586">
    <property type="entry name" value="Imm8"/>
    <property type="match status" value="1"/>
</dbReference>
<proteinExistence type="predicted"/>
<dbReference type="EMBL" id="CP062804">
    <property type="protein sequence ID" value="QOT80092.1"/>
    <property type="molecule type" value="Genomic_DNA"/>
</dbReference>
<accession>A0A643FTX5</accession>
<evidence type="ECO:0000313" key="1">
    <source>
        <dbReference type="EMBL" id="QOT80092.1"/>
    </source>
</evidence>
<dbReference type="InterPro" id="IPR028964">
    <property type="entry name" value="Imm8"/>
</dbReference>
<protein>
    <submittedName>
        <fullName evidence="1">Uncharacterized protein</fullName>
    </submittedName>
</protein>